<name>A0ABQ3X246_9ACTN</name>
<evidence type="ECO:0000256" key="1">
    <source>
        <dbReference type="SAM" id="Phobius"/>
    </source>
</evidence>
<keyword evidence="1" id="KW-1133">Transmembrane helix</keyword>
<sequence length="170" mass="18230">MTFGKVSRHMTTTILFIAAVSLGLMAGLFYGFAGSVMPALRGTDDKTVIDVMQRINVSIQNPVFGLLFVGSLIATGVATFQQFSAGHPSVWIPLAIGLLLYVATLVITFGVNIPLNNRLAAAGPARGVTDPKRVRDAFFGPWVRAHHLRTLTNTGAFVAVVWALIQHGQL</sequence>
<evidence type="ECO:0000313" key="3">
    <source>
        <dbReference type="Proteomes" id="UP000612282"/>
    </source>
</evidence>
<feature type="transmembrane region" description="Helical" evidence="1">
    <location>
        <begin position="63"/>
        <end position="84"/>
    </location>
</feature>
<keyword evidence="3" id="KW-1185">Reference proteome</keyword>
<dbReference type="Proteomes" id="UP000612282">
    <property type="component" value="Unassembled WGS sequence"/>
</dbReference>
<keyword evidence="1" id="KW-0472">Membrane</keyword>
<evidence type="ECO:0000313" key="2">
    <source>
        <dbReference type="EMBL" id="GID52485.1"/>
    </source>
</evidence>
<gene>
    <name evidence="2" type="ORF">Aco03nite_008890</name>
</gene>
<dbReference type="InterPro" id="IPR013901">
    <property type="entry name" value="Anthrone_oxy"/>
</dbReference>
<feature type="transmembrane region" description="Helical" evidence="1">
    <location>
        <begin position="12"/>
        <end position="33"/>
    </location>
</feature>
<organism evidence="2 3">
    <name type="scientific">Actinoplanes couchii</name>
    <dbReference type="NCBI Taxonomy" id="403638"/>
    <lineage>
        <taxon>Bacteria</taxon>
        <taxon>Bacillati</taxon>
        <taxon>Actinomycetota</taxon>
        <taxon>Actinomycetes</taxon>
        <taxon>Micromonosporales</taxon>
        <taxon>Micromonosporaceae</taxon>
        <taxon>Actinoplanes</taxon>
    </lineage>
</organism>
<dbReference type="Pfam" id="PF08592">
    <property type="entry name" value="Anthrone_oxy"/>
    <property type="match status" value="1"/>
</dbReference>
<reference evidence="2 3" key="1">
    <citation type="submission" date="2021-01" db="EMBL/GenBank/DDBJ databases">
        <title>Whole genome shotgun sequence of Actinoplanes couchii NBRC 106145.</title>
        <authorList>
            <person name="Komaki H."/>
            <person name="Tamura T."/>
        </authorList>
    </citation>
    <scope>NUCLEOTIDE SEQUENCE [LARGE SCALE GENOMIC DNA]</scope>
    <source>
        <strain evidence="2 3">NBRC 106145</strain>
    </source>
</reference>
<proteinExistence type="predicted"/>
<comment type="caution">
    <text evidence="2">The sequence shown here is derived from an EMBL/GenBank/DDBJ whole genome shotgun (WGS) entry which is preliminary data.</text>
</comment>
<keyword evidence="1" id="KW-0812">Transmembrane</keyword>
<accession>A0ABQ3X246</accession>
<feature type="transmembrane region" description="Helical" evidence="1">
    <location>
        <begin position="90"/>
        <end position="111"/>
    </location>
</feature>
<protein>
    <submittedName>
        <fullName evidence="2">Membrane protein</fullName>
    </submittedName>
</protein>
<dbReference type="EMBL" id="BOMG01000019">
    <property type="protein sequence ID" value="GID52485.1"/>
    <property type="molecule type" value="Genomic_DNA"/>
</dbReference>